<dbReference type="GO" id="GO:0005829">
    <property type="term" value="C:cytosol"/>
    <property type="evidence" value="ECO:0007669"/>
    <property type="project" value="TreeGrafter"/>
</dbReference>
<protein>
    <recommendedName>
        <fullName evidence="8">Cytidylate kinase</fullName>
        <shortName evidence="8">CK</shortName>
        <ecNumber evidence="8">2.7.4.25</ecNumber>
    </recommendedName>
    <alternativeName>
        <fullName evidence="8">Cytidine monophosphate kinase</fullName>
        <shortName evidence="8">CMP kinase</shortName>
    </alternativeName>
</protein>
<dbReference type="GO" id="GO:0015949">
    <property type="term" value="P:nucleobase-containing small molecule interconversion"/>
    <property type="evidence" value="ECO:0007669"/>
    <property type="project" value="TreeGrafter"/>
</dbReference>
<gene>
    <name evidence="8" type="primary">cmk</name>
    <name evidence="10" type="ORF">H8E80_05140</name>
</gene>
<comment type="subcellular location">
    <subcellularLocation>
        <location evidence="8">Cytoplasm</location>
    </subcellularLocation>
</comment>
<proteinExistence type="inferred from homology"/>
<keyword evidence="8" id="KW-0963">Cytoplasm</keyword>
<dbReference type="AlphaFoldDB" id="A0A8J6N6I2"/>
<evidence type="ECO:0000313" key="11">
    <source>
        <dbReference type="Proteomes" id="UP000603545"/>
    </source>
</evidence>
<evidence type="ECO:0000256" key="5">
    <source>
        <dbReference type="ARBA" id="ARBA00022840"/>
    </source>
</evidence>
<name>A0A8J6N6I2_9BACT</name>
<keyword evidence="3 8" id="KW-0547">Nucleotide-binding</keyword>
<dbReference type="GO" id="GO:0036431">
    <property type="term" value="F:dCMP kinase activity"/>
    <property type="evidence" value="ECO:0007669"/>
    <property type="project" value="InterPro"/>
</dbReference>
<evidence type="ECO:0000256" key="7">
    <source>
        <dbReference type="ARBA" id="ARBA00048478"/>
    </source>
</evidence>
<dbReference type="InterPro" id="IPR011994">
    <property type="entry name" value="Cytidylate_kinase_dom"/>
</dbReference>
<keyword evidence="2 8" id="KW-0808">Transferase</keyword>
<dbReference type="HAMAP" id="MF_00238">
    <property type="entry name" value="Cytidyl_kinase_type1"/>
    <property type="match status" value="1"/>
</dbReference>
<comment type="similarity">
    <text evidence="1 8">Belongs to the cytidylate kinase family. Type 1 subfamily.</text>
</comment>
<dbReference type="InterPro" id="IPR003136">
    <property type="entry name" value="Cytidylate_kin"/>
</dbReference>
<dbReference type="EC" id="2.7.4.25" evidence="8"/>
<feature type="domain" description="Cytidylate kinase" evidence="9">
    <location>
        <begin position="6"/>
        <end position="217"/>
    </location>
</feature>
<feature type="binding site" evidence="8">
    <location>
        <begin position="10"/>
        <end position="18"/>
    </location>
    <ligand>
        <name>ATP</name>
        <dbReference type="ChEBI" id="CHEBI:30616"/>
    </ligand>
</feature>
<dbReference type="SUPFAM" id="SSF52540">
    <property type="entry name" value="P-loop containing nucleoside triphosphate hydrolases"/>
    <property type="match status" value="1"/>
</dbReference>
<keyword evidence="4 8" id="KW-0418">Kinase</keyword>
<comment type="caution">
    <text evidence="10">The sequence shown here is derived from an EMBL/GenBank/DDBJ whole genome shotgun (WGS) entry which is preliminary data.</text>
</comment>
<dbReference type="NCBIfam" id="TIGR00017">
    <property type="entry name" value="cmk"/>
    <property type="match status" value="1"/>
</dbReference>
<dbReference type="GO" id="GO:0005524">
    <property type="term" value="F:ATP binding"/>
    <property type="evidence" value="ECO:0007669"/>
    <property type="project" value="UniProtKB-UniRule"/>
</dbReference>
<dbReference type="GO" id="GO:0006220">
    <property type="term" value="P:pyrimidine nucleotide metabolic process"/>
    <property type="evidence" value="ECO:0007669"/>
    <property type="project" value="UniProtKB-UniRule"/>
</dbReference>
<evidence type="ECO:0000256" key="3">
    <source>
        <dbReference type="ARBA" id="ARBA00022741"/>
    </source>
</evidence>
<evidence type="ECO:0000313" key="10">
    <source>
        <dbReference type="EMBL" id="MBC8199417.1"/>
    </source>
</evidence>
<comment type="catalytic activity">
    <reaction evidence="7 8">
        <text>CMP + ATP = CDP + ADP</text>
        <dbReference type="Rhea" id="RHEA:11600"/>
        <dbReference type="ChEBI" id="CHEBI:30616"/>
        <dbReference type="ChEBI" id="CHEBI:58069"/>
        <dbReference type="ChEBI" id="CHEBI:60377"/>
        <dbReference type="ChEBI" id="CHEBI:456216"/>
        <dbReference type="EC" id="2.7.4.25"/>
    </reaction>
</comment>
<evidence type="ECO:0000256" key="6">
    <source>
        <dbReference type="ARBA" id="ARBA00047615"/>
    </source>
</evidence>
<dbReference type="PANTHER" id="PTHR21299:SF2">
    <property type="entry name" value="CYTIDYLATE KINASE"/>
    <property type="match status" value="1"/>
</dbReference>
<evidence type="ECO:0000259" key="9">
    <source>
        <dbReference type="Pfam" id="PF02224"/>
    </source>
</evidence>
<dbReference type="Gene3D" id="3.40.50.300">
    <property type="entry name" value="P-loop containing nucleotide triphosphate hydrolases"/>
    <property type="match status" value="1"/>
</dbReference>
<evidence type="ECO:0000256" key="8">
    <source>
        <dbReference type="HAMAP-Rule" id="MF_00238"/>
    </source>
</evidence>
<dbReference type="InterPro" id="IPR027417">
    <property type="entry name" value="P-loop_NTPase"/>
</dbReference>
<sequence>MQPLLITIDGPAGAGKTTVSRSLAKRLGYRYIDTGALYRGVAFEAKSKGLSHDDDVGLENLCMSLDLKFVFAEEGSRLFSNNKDITDQIRNSEISMLASAVSARPVVRRYLLDLQRNMGNGKGVVFEGRDMGTVVFPSADIKFFLDASCKTRALRRYKELSSKTSLTIDEIEQDINQRDENDRTRSLAPLKPADDAIIVDSTYLSADEVVELMLSHIGKCMC</sequence>
<organism evidence="10 11">
    <name type="scientific">Candidatus Desulfaltia bathyphila</name>
    <dbReference type="NCBI Taxonomy" id="2841697"/>
    <lineage>
        <taxon>Bacteria</taxon>
        <taxon>Pseudomonadati</taxon>
        <taxon>Thermodesulfobacteriota</taxon>
        <taxon>Desulfobacteria</taxon>
        <taxon>Desulfobacterales</taxon>
        <taxon>Desulfobacterales incertae sedis</taxon>
        <taxon>Candidatus Desulfaltia</taxon>
    </lineage>
</organism>
<dbReference type="Pfam" id="PF02224">
    <property type="entry name" value="Cytidylate_kin"/>
    <property type="match status" value="1"/>
</dbReference>
<reference evidence="10 11" key="1">
    <citation type="submission" date="2020-08" db="EMBL/GenBank/DDBJ databases">
        <title>Bridging the membrane lipid divide: bacteria of the FCB group superphylum have the potential to synthesize archaeal ether lipids.</title>
        <authorList>
            <person name="Villanueva L."/>
            <person name="Von Meijenfeldt F.A.B."/>
            <person name="Westbye A.B."/>
            <person name="Yadav S."/>
            <person name="Hopmans E.C."/>
            <person name="Dutilh B.E."/>
            <person name="Sinninghe Damste J.S."/>
        </authorList>
    </citation>
    <scope>NUCLEOTIDE SEQUENCE [LARGE SCALE GENOMIC DNA]</scope>
    <source>
        <strain evidence="10">NIOZ-UU82</strain>
    </source>
</reference>
<evidence type="ECO:0000256" key="1">
    <source>
        <dbReference type="ARBA" id="ARBA00009427"/>
    </source>
</evidence>
<dbReference type="PANTHER" id="PTHR21299">
    <property type="entry name" value="CYTIDYLATE KINASE/PANTOATE-BETA-ALANINE LIGASE"/>
    <property type="match status" value="1"/>
</dbReference>
<accession>A0A8J6N6I2</accession>
<dbReference type="Proteomes" id="UP000603545">
    <property type="component" value="Unassembled WGS sequence"/>
</dbReference>
<dbReference type="EMBL" id="JACNLL010000052">
    <property type="protein sequence ID" value="MBC8199417.1"/>
    <property type="molecule type" value="Genomic_DNA"/>
</dbReference>
<evidence type="ECO:0000256" key="2">
    <source>
        <dbReference type="ARBA" id="ARBA00022679"/>
    </source>
</evidence>
<evidence type="ECO:0000256" key="4">
    <source>
        <dbReference type="ARBA" id="ARBA00022777"/>
    </source>
</evidence>
<comment type="catalytic activity">
    <reaction evidence="6 8">
        <text>dCMP + ATP = dCDP + ADP</text>
        <dbReference type="Rhea" id="RHEA:25094"/>
        <dbReference type="ChEBI" id="CHEBI:30616"/>
        <dbReference type="ChEBI" id="CHEBI:57566"/>
        <dbReference type="ChEBI" id="CHEBI:58593"/>
        <dbReference type="ChEBI" id="CHEBI:456216"/>
        <dbReference type="EC" id="2.7.4.25"/>
    </reaction>
</comment>
<dbReference type="CDD" id="cd02020">
    <property type="entry name" value="CMPK"/>
    <property type="match status" value="1"/>
</dbReference>
<keyword evidence="5 8" id="KW-0067">ATP-binding</keyword>